<evidence type="ECO:0000259" key="6">
    <source>
        <dbReference type="Pfam" id="PF01386"/>
    </source>
</evidence>
<sequence length="209" mass="22656">MSTFKIEAEIREESGKGSSRRLRRLAGLIPAVVYGADKDAQSLTLIHKDFYKMIQDETFFASVLTLSVAGKEEKVVLKDLQRHPAKDIVMHADFLRVDPNAEISVRVPLHFINEEAAEGVKVQGGRITHTATVVEVTCLPAKLPEFVEVDMSAIQAGETYHLSNITFPEGVVSTELQLGADHDSGVATCIASKGKDEEDEAAPAAPAAE</sequence>
<evidence type="ECO:0000313" key="8">
    <source>
        <dbReference type="EMBL" id="CAH0991420.1"/>
    </source>
</evidence>
<organism evidence="8 9">
    <name type="scientific">Sinobacterium norvegicum</name>
    <dbReference type="NCBI Taxonomy" id="1641715"/>
    <lineage>
        <taxon>Bacteria</taxon>
        <taxon>Pseudomonadati</taxon>
        <taxon>Pseudomonadota</taxon>
        <taxon>Gammaproteobacteria</taxon>
        <taxon>Cellvibrionales</taxon>
        <taxon>Spongiibacteraceae</taxon>
        <taxon>Sinobacterium</taxon>
    </lineage>
</organism>
<dbReference type="NCBIfam" id="TIGR00731">
    <property type="entry name" value="bL25_bact_ctc"/>
    <property type="match status" value="1"/>
</dbReference>
<dbReference type="SUPFAM" id="SSF50715">
    <property type="entry name" value="Ribosomal protein L25-like"/>
    <property type="match status" value="1"/>
</dbReference>
<reference evidence="8" key="1">
    <citation type="submission" date="2021-12" db="EMBL/GenBank/DDBJ databases">
        <authorList>
            <person name="Rodrigo-Torres L."/>
            <person name="Arahal R. D."/>
            <person name="Lucena T."/>
        </authorList>
    </citation>
    <scope>NUCLEOTIDE SEQUENCE</scope>
    <source>
        <strain evidence="8">CECT 8267</strain>
    </source>
</reference>
<evidence type="ECO:0000256" key="3">
    <source>
        <dbReference type="ARBA" id="ARBA00022980"/>
    </source>
</evidence>
<dbReference type="InterPro" id="IPR001021">
    <property type="entry name" value="Ribosomal_bL25_long"/>
</dbReference>
<keyword evidence="1 5" id="KW-0699">rRNA-binding</keyword>
<dbReference type="InterPro" id="IPR020930">
    <property type="entry name" value="Ribosomal_uL5_bac-type"/>
</dbReference>
<dbReference type="HAMAP" id="MF_01336">
    <property type="entry name" value="Ribosomal_bL25"/>
    <property type="match status" value="1"/>
</dbReference>
<dbReference type="InterPro" id="IPR011035">
    <property type="entry name" value="Ribosomal_bL25/Gln-tRNA_synth"/>
</dbReference>
<comment type="similarity">
    <text evidence="5">Belongs to the bacterial ribosomal protein bL25 family. CTC subfamily.</text>
</comment>
<dbReference type="NCBIfam" id="NF004130">
    <property type="entry name" value="PRK05618.1-5"/>
    <property type="match status" value="1"/>
</dbReference>
<dbReference type="CDD" id="cd00495">
    <property type="entry name" value="Ribosomal_L25_TL5_CTC"/>
    <property type="match status" value="1"/>
</dbReference>
<feature type="domain" description="Large ribosomal subunit protein bL25 beta" evidence="7">
    <location>
        <begin position="102"/>
        <end position="190"/>
    </location>
</feature>
<evidence type="ECO:0000259" key="7">
    <source>
        <dbReference type="Pfam" id="PF14693"/>
    </source>
</evidence>
<dbReference type="InterPro" id="IPR020056">
    <property type="entry name" value="Rbsml_bL25/Gln-tRNA_synth_N"/>
</dbReference>
<keyword evidence="3 5" id="KW-0689">Ribosomal protein</keyword>
<dbReference type="Proteomes" id="UP000838100">
    <property type="component" value="Unassembled WGS sequence"/>
</dbReference>
<protein>
    <recommendedName>
        <fullName evidence="5">Large ribosomal subunit protein bL25</fullName>
    </recommendedName>
    <alternativeName>
        <fullName evidence="5">General stress protein CTC</fullName>
    </alternativeName>
</protein>
<dbReference type="Pfam" id="PF14693">
    <property type="entry name" value="Ribosomal_TL5_C"/>
    <property type="match status" value="1"/>
</dbReference>
<comment type="function">
    <text evidence="5">This is one of the proteins that binds to the 5S RNA in the ribosome where it forms part of the central protuberance.</text>
</comment>
<evidence type="ECO:0000256" key="5">
    <source>
        <dbReference type="HAMAP-Rule" id="MF_01334"/>
    </source>
</evidence>
<dbReference type="Pfam" id="PF01386">
    <property type="entry name" value="Ribosomal_L25p"/>
    <property type="match status" value="1"/>
</dbReference>
<proteinExistence type="inferred from homology"/>
<keyword evidence="2 5" id="KW-0694">RNA-binding</keyword>
<dbReference type="RefSeq" id="WP_237444070.1">
    <property type="nucleotide sequence ID" value="NZ_CAKLPX010000001.1"/>
</dbReference>
<dbReference type="PANTHER" id="PTHR33284">
    <property type="entry name" value="RIBOSOMAL PROTEIN L25/GLN-TRNA SYNTHETASE, ANTI-CODON-BINDING DOMAIN-CONTAINING PROTEIN"/>
    <property type="match status" value="1"/>
</dbReference>
<comment type="caution">
    <text evidence="8">The sequence shown here is derived from an EMBL/GenBank/DDBJ whole genome shotgun (WGS) entry which is preliminary data.</text>
</comment>
<dbReference type="Gene3D" id="2.170.120.20">
    <property type="entry name" value="Ribosomal protein L25, beta domain"/>
    <property type="match status" value="1"/>
</dbReference>
<dbReference type="NCBIfam" id="NF004128">
    <property type="entry name" value="PRK05618.1-2"/>
    <property type="match status" value="1"/>
</dbReference>
<dbReference type="Gene3D" id="2.40.240.10">
    <property type="entry name" value="Ribosomal Protein L25, Chain P"/>
    <property type="match status" value="1"/>
</dbReference>
<name>A0ABM9AEF0_9GAMM</name>
<dbReference type="InterPro" id="IPR029751">
    <property type="entry name" value="Ribosomal_L25_dom"/>
</dbReference>
<evidence type="ECO:0000256" key="2">
    <source>
        <dbReference type="ARBA" id="ARBA00022884"/>
    </source>
</evidence>
<evidence type="ECO:0000256" key="1">
    <source>
        <dbReference type="ARBA" id="ARBA00022730"/>
    </source>
</evidence>
<comment type="subunit">
    <text evidence="5">Part of the 50S ribosomal subunit; part of the 5S rRNA/L5/L18/L25 subcomplex. Contacts the 5S rRNA. Binds to the 5S rRNA independently of L5 and L18.</text>
</comment>
<evidence type="ECO:0000313" key="9">
    <source>
        <dbReference type="Proteomes" id="UP000838100"/>
    </source>
</evidence>
<dbReference type="InterPro" id="IPR020055">
    <property type="entry name" value="Ribosomal_bL25_short"/>
</dbReference>
<feature type="domain" description="Large ribosomal subunit protein bL25 L25" evidence="6">
    <location>
        <begin position="6"/>
        <end position="94"/>
    </location>
</feature>
<dbReference type="InterPro" id="IPR037121">
    <property type="entry name" value="Ribosomal_bL25_C"/>
</dbReference>
<dbReference type="EMBL" id="CAKLPX010000001">
    <property type="protein sequence ID" value="CAH0991420.1"/>
    <property type="molecule type" value="Genomic_DNA"/>
</dbReference>
<dbReference type="InterPro" id="IPR020057">
    <property type="entry name" value="Ribosomal_bL25_b-dom"/>
</dbReference>
<dbReference type="PANTHER" id="PTHR33284:SF1">
    <property type="entry name" value="RIBOSOMAL PROTEIN L25_GLN-TRNA SYNTHETASE, ANTI-CODON-BINDING DOMAIN-CONTAINING PROTEIN"/>
    <property type="match status" value="1"/>
</dbReference>
<evidence type="ECO:0000256" key="4">
    <source>
        <dbReference type="ARBA" id="ARBA00023274"/>
    </source>
</evidence>
<keyword evidence="9" id="KW-1185">Reference proteome</keyword>
<gene>
    <name evidence="5 8" type="primary">rplY</name>
    <name evidence="5" type="synonym">ctc</name>
    <name evidence="8" type="ORF">SIN8267_01525</name>
</gene>
<dbReference type="GO" id="GO:0005840">
    <property type="term" value="C:ribosome"/>
    <property type="evidence" value="ECO:0007669"/>
    <property type="project" value="UniProtKB-KW"/>
</dbReference>
<accession>A0ABM9AEF0</accession>
<dbReference type="HAMAP" id="MF_01334">
    <property type="entry name" value="Ribosomal_bL25_CTC"/>
    <property type="match status" value="1"/>
</dbReference>
<dbReference type="NCBIfam" id="NF004612">
    <property type="entry name" value="PRK05943.1"/>
    <property type="match status" value="1"/>
</dbReference>
<keyword evidence="4 5" id="KW-0687">Ribonucleoprotein</keyword>